<evidence type="ECO:0000313" key="1">
    <source>
        <dbReference type="EMBL" id="KAK0047287.1"/>
    </source>
</evidence>
<gene>
    <name evidence="1" type="ORF">Bpfe_023271</name>
</gene>
<reference evidence="1" key="1">
    <citation type="journal article" date="2023" name="PLoS Negl. Trop. Dis.">
        <title>A genome sequence for Biomphalaria pfeifferi, the major vector snail for the human-infecting parasite Schistosoma mansoni.</title>
        <authorList>
            <person name="Bu L."/>
            <person name="Lu L."/>
            <person name="Laidemitt M.R."/>
            <person name="Zhang S.M."/>
            <person name="Mutuku M."/>
            <person name="Mkoji G."/>
            <person name="Steinauer M."/>
            <person name="Loker E.S."/>
        </authorList>
    </citation>
    <scope>NUCLEOTIDE SEQUENCE</scope>
    <source>
        <strain evidence="1">KasaAsao</strain>
    </source>
</reference>
<keyword evidence="2" id="KW-1185">Reference proteome</keyword>
<accession>A0AAD8B4D6</accession>
<sequence>MVQVNDVQARVRLPSPPHPMVGRFKFFSSHIDLLRGNGVSVCACVLFDQWSLGTCPEEEEREEKREGKGV</sequence>
<dbReference type="EMBL" id="JASAOG010000153">
    <property type="protein sequence ID" value="KAK0047287.1"/>
    <property type="molecule type" value="Genomic_DNA"/>
</dbReference>
<feature type="non-terminal residue" evidence="1">
    <location>
        <position position="70"/>
    </location>
</feature>
<dbReference type="Proteomes" id="UP001233172">
    <property type="component" value="Unassembled WGS sequence"/>
</dbReference>
<dbReference type="AlphaFoldDB" id="A0AAD8B4D6"/>
<organism evidence="1 2">
    <name type="scientific">Biomphalaria pfeifferi</name>
    <name type="common">Bloodfluke planorb</name>
    <name type="synonym">Freshwater snail</name>
    <dbReference type="NCBI Taxonomy" id="112525"/>
    <lineage>
        <taxon>Eukaryota</taxon>
        <taxon>Metazoa</taxon>
        <taxon>Spiralia</taxon>
        <taxon>Lophotrochozoa</taxon>
        <taxon>Mollusca</taxon>
        <taxon>Gastropoda</taxon>
        <taxon>Heterobranchia</taxon>
        <taxon>Euthyneura</taxon>
        <taxon>Panpulmonata</taxon>
        <taxon>Hygrophila</taxon>
        <taxon>Lymnaeoidea</taxon>
        <taxon>Planorbidae</taxon>
        <taxon>Biomphalaria</taxon>
    </lineage>
</organism>
<protein>
    <submittedName>
        <fullName evidence="1">Uncharacterized protein</fullName>
    </submittedName>
</protein>
<reference evidence="1" key="2">
    <citation type="submission" date="2023-04" db="EMBL/GenBank/DDBJ databases">
        <authorList>
            <person name="Bu L."/>
            <person name="Lu L."/>
            <person name="Laidemitt M.R."/>
            <person name="Zhang S.M."/>
            <person name="Mutuku M."/>
            <person name="Mkoji G."/>
            <person name="Steinauer M."/>
            <person name="Loker E.S."/>
        </authorList>
    </citation>
    <scope>NUCLEOTIDE SEQUENCE</scope>
    <source>
        <strain evidence="1">KasaAsao</strain>
        <tissue evidence="1">Whole Snail</tissue>
    </source>
</reference>
<comment type="caution">
    <text evidence="1">The sequence shown here is derived from an EMBL/GenBank/DDBJ whole genome shotgun (WGS) entry which is preliminary data.</text>
</comment>
<evidence type="ECO:0000313" key="2">
    <source>
        <dbReference type="Proteomes" id="UP001233172"/>
    </source>
</evidence>
<proteinExistence type="predicted"/>
<name>A0AAD8B4D6_BIOPF</name>